<evidence type="ECO:0000313" key="1">
    <source>
        <dbReference type="EMBL" id="KAJ0020340.1"/>
    </source>
</evidence>
<proteinExistence type="predicted"/>
<accession>A0ACC0XMA1</accession>
<evidence type="ECO:0000313" key="2">
    <source>
        <dbReference type="Proteomes" id="UP001163603"/>
    </source>
</evidence>
<sequence>MRLRIAGEVAEALCYLHSSASMPICHRDIKSTNILLDEKYRAKVADFGTSTSIAVDQTRVTTKVLGTFGYLDPEYFRSSQFPDKSDVYSYGVVLVELLTGQKPISSARSEEFKGLVAYFFHCMEENHLYDIVDAQVLKLGRKEEIMCMANLAKRCLNMNAKRMLKNSF</sequence>
<keyword evidence="2" id="KW-1185">Reference proteome</keyword>
<reference evidence="2" key="1">
    <citation type="journal article" date="2023" name="G3 (Bethesda)">
        <title>Genome assembly and association tests identify interacting loci associated with vigor, precocity, and sex in interspecific pistachio rootstocks.</title>
        <authorList>
            <person name="Palmer W."/>
            <person name="Jacygrad E."/>
            <person name="Sagayaradj S."/>
            <person name="Cavanaugh K."/>
            <person name="Han R."/>
            <person name="Bertier L."/>
            <person name="Beede B."/>
            <person name="Kafkas S."/>
            <person name="Golino D."/>
            <person name="Preece J."/>
            <person name="Michelmore R."/>
        </authorList>
    </citation>
    <scope>NUCLEOTIDE SEQUENCE [LARGE SCALE GENOMIC DNA]</scope>
</reference>
<organism evidence="1 2">
    <name type="scientific">Pistacia integerrima</name>
    <dbReference type="NCBI Taxonomy" id="434235"/>
    <lineage>
        <taxon>Eukaryota</taxon>
        <taxon>Viridiplantae</taxon>
        <taxon>Streptophyta</taxon>
        <taxon>Embryophyta</taxon>
        <taxon>Tracheophyta</taxon>
        <taxon>Spermatophyta</taxon>
        <taxon>Magnoliopsida</taxon>
        <taxon>eudicotyledons</taxon>
        <taxon>Gunneridae</taxon>
        <taxon>Pentapetalae</taxon>
        <taxon>rosids</taxon>
        <taxon>malvids</taxon>
        <taxon>Sapindales</taxon>
        <taxon>Anacardiaceae</taxon>
        <taxon>Pistacia</taxon>
    </lineage>
</organism>
<protein>
    <submittedName>
        <fullName evidence="1">Uncharacterized protein</fullName>
    </submittedName>
</protein>
<gene>
    <name evidence="1" type="ORF">Pint_32669</name>
</gene>
<comment type="caution">
    <text evidence="1">The sequence shown here is derived from an EMBL/GenBank/DDBJ whole genome shotgun (WGS) entry which is preliminary data.</text>
</comment>
<dbReference type="Proteomes" id="UP001163603">
    <property type="component" value="Chromosome 11"/>
</dbReference>
<name>A0ACC0XMA1_9ROSI</name>
<dbReference type="EMBL" id="CM047746">
    <property type="protein sequence ID" value="KAJ0020340.1"/>
    <property type="molecule type" value="Genomic_DNA"/>
</dbReference>